<dbReference type="Proteomes" id="UP000192343">
    <property type="component" value="Unassembled WGS sequence"/>
</dbReference>
<dbReference type="InterPro" id="IPR029044">
    <property type="entry name" value="Nucleotide-diphossugar_trans"/>
</dbReference>
<reference evidence="3 4" key="1">
    <citation type="submission" date="2017-03" db="EMBL/GenBank/DDBJ databases">
        <title>Draft Genome sequence of Marispirochaeta sp. strain JC444.</title>
        <authorList>
            <person name="Shivani Y."/>
            <person name="Subhash Y."/>
            <person name="Sasikala C."/>
            <person name="Ramana C."/>
        </authorList>
    </citation>
    <scope>NUCLEOTIDE SEQUENCE [LARGE SCALE GENOMIC DNA]</scope>
    <source>
        <strain evidence="3 4">JC444</strain>
    </source>
</reference>
<evidence type="ECO:0000256" key="1">
    <source>
        <dbReference type="ARBA" id="ARBA00022679"/>
    </source>
</evidence>
<dbReference type="Pfam" id="PF01704">
    <property type="entry name" value="UDPGP"/>
    <property type="match status" value="1"/>
</dbReference>
<dbReference type="SUPFAM" id="SSF53448">
    <property type="entry name" value="Nucleotide-diphospho-sugar transferases"/>
    <property type="match status" value="1"/>
</dbReference>
<evidence type="ECO:0008006" key="5">
    <source>
        <dbReference type="Google" id="ProtNLM"/>
    </source>
</evidence>
<protein>
    <recommendedName>
        <fullName evidence="5">UTP--glucose-1-phosphate uridylyltransferase</fullName>
    </recommendedName>
</protein>
<dbReference type="EMBL" id="MWQY01000010">
    <property type="protein sequence ID" value="ORC35192.1"/>
    <property type="molecule type" value="Genomic_DNA"/>
</dbReference>
<organism evidence="3 4">
    <name type="scientific">Marispirochaeta aestuarii</name>
    <dbReference type="NCBI Taxonomy" id="1963862"/>
    <lineage>
        <taxon>Bacteria</taxon>
        <taxon>Pseudomonadati</taxon>
        <taxon>Spirochaetota</taxon>
        <taxon>Spirochaetia</taxon>
        <taxon>Spirochaetales</taxon>
        <taxon>Spirochaetaceae</taxon>
        <taxon>Marispirochaeta</taxon>
    </lineage>
</organism>
<gene>
    <name evidence="3" type="ORF">B4O97_10335</name>
</gene>
<dbReference type="STRING" id="1963862.B4O97_10335"/>
<evidence type="ECO:0000313" key="3">
    <source>
        <dbReference type="EMBL" id="ORC35192.1"/>
    </source>
</evidence>
<dbReference type="GO" id="GO:0070569">
    <property type="term" value="F:uridylyltransferase activity"/>
    <property type="evidence" value="ECO:0007669"/>
    <property type="project" value="InterPro"/>
</dbReference>
<name>A0A1Y1RXT6_9SPIO</name>
<evidence type="ECO:0000313" key="4">
    <source>
        <dbReference type="Proteomes" id="UP000192343"/>
    </source>
</evidence>
<sequence length="525" mass="58307">MDKPAVTALLKNAGIDAELTFEILDRYNAGEFDNQPAVEMDEIPGIDGTSVIDMQDARWEMDKNAAVSRLKALGVTKPLKLLAQTEGNRAVFTRRGLTALGYLLYPKTAYGVLNGGSATSYVDEKKNSSFNEKLMELYREPFEEIAGMARGRAKGITPACIHPDGSPGPSYMELKMRGLLIRELIYREISGDNSSQGPIMFQMTSVNNDEEVAAAYREYRNSPFLKDLIEKLGTDMTRCRSGAQPMIGAYTHSDLGRPRQVFLGRDGKSPLPLPGGHGQNFAVLQDIYRELHAEGRLFAYLGNVDNLANLPYPAGVGLMALSGREAGFEFSFKTPVDIKGGILIRDTRGRLNCGDIGPAISKEQVARAENAGKPILFNCATGLFNLDYLTRELSGIIRNLPTRFSDQDKDAGRYSQAEQVTWEVIGMLEDFFIFGVDKYERFIAAKLLLESFLANGLHLEHPQFPGDPDPAKDLQTVGRKLNRGLEKLFLEEYGLRQEGKQWIPKSFEELQEEARLLGRNLGVME</sequence>
<dbReference type="InterPro" id="IPR002618">
    <property type="entry name" value="UDPGP_fam"/>
</dbReference>
<comment type="caution">
    <text evidence="3">The sequence shown here is derived from an EMBL/GenBank/DDBJ whole genome shotgun (WGS) entry which is preliminary data.</text>
</comment>
<keyword evidence="4" id="KW-1185">Reference proteome</keyword>
<evidence type="ECO:0000256" key="2">
    <source>
        <dbReference type="ARBA" id="ARBA00022695"/>
    </source>
</evidence>
<dbReference type="Gene3D" id="3.90.550.10">
    <property type="entry name" value="Spore Coat Polysaccharide Biosynthesis Protein SpsA, Chain A"/>
    <property type="match status" value="1"/>
</dbReference>
<keyword evidence="2" id="KW-0548">Nucleotidyltransferase</keyword>
<proteinExistence type="predicted"/>
<keyword evidence="1" id="KW-0808">Transferase</keyword>
<dbReference type="AlphaFoldDB" id="A0A1Y1RXT6"/>
<accession>A0A1Y1RXT6</accession>